<organism evidence="1 2">
    <name type="scientific">Smallanthus sonchifolius</name>
    <dbReference type="NCBI Taxonomy" id="185202"/>
    <lineage>
        <taxon>Eukaryota</taxon>
        <taxon>Viridiplantae</taxon>
        <taxon>Streptophyta</taxon>
        <taxon>Embryophyta</taxon>
        <taxon>Tracheophyta</taxon>
        <taxon>Spermatophyta</taxon>
        <taxon>Magnoliopsida</taxon>
        <taxon>eudicotyledons</taxon>
        <taxon>Gunneridae</taxon>
        <taxon>Pentapetalae</taxon>
        <taxon>asterids</taxon>
        <taxon>campanulids</taxon>
        <taxon>Asterales</taxon>
        <taxon>Asteraceae</taxon>
        <taxon>Asteroideae</taxon>
        <taxon>Heliantheae alliance</taxon>
        <taxon>Millerieae</taxon>
        <taxon>Smallanthus</taxon>
    </lineage>
</organism>
<proteinExistence type="predicted"/>
<sequence length="77" mass="8214">MGRQTVIRMGIAIMLVEVSVGLLIGDRPFGGWRYRENLWCSSINAGFASSGPRDVCYDAMDGPGPLGLGQDIGDSLP</sequence>
<gene>
    <name evidence="1" type="ORF">L1987_09371</name>
</gene>
<accession>A0ACB9JMR3</accession>
<name>A0ACB9JMR3_9ASTR</name>
<reference evidence="1 2" key="2">
    <citation type="journal article" date="2022" name="Mol. Ecol. Resour.">
        <title>The genomes of chicory, endive, great burdock and yacon provide insights into Asteraceae paleo-polyploidization history and plant inulin production.</title>
        <authorList>
            <person name="Fan W."/>
            <person name="Wang S."/>
            <person name="Wang H."/>
            <person name="Wang A."/>
            <person name="Jiang F."/>
            <person name="Liu H."/>
            <person name="Zhao H."/>
            <person name="Xu D."/>
            <person name="Zhang Y."/>
        </authorList>
    </citation>
    <scope>NUCLEOTIDE SEQUENCE [LARGE SCALE GENOMIC DNA]</scope>
    <source>
        <strain evidence="2">cv. Yunnan</strain>
        <tissue evidence="1">Leaves</tissue>
    </source>
</reference>
<dbReference type="EMBL" id="CM042020">
    <property type="protein sequence ID" value="KAI3821798.1"/>
    <property type="molecule type" value="Genomic_DNA"/>
</dbReference>
<keyword evidence="2" id="KW-1185">Reference proteome</keyword>
<dbReference type="Proteomes" id="UP001056120">
    <property type="component" value="Linkage Group LG03"/>
</dbReference>
<protein>
    <submittedName>
        <fullName evidence="1">Uncharacterized protein</fullName>
    </submittedName>
</protein>
<comment type="caution">
    <text evidence="1">The sequence shown here is derived from an EMBL/GenBank/DDBJ whole genome shotgun (WGS) entry which is preliminary data.</text>
</comment>
<evidence type="ECO:0000313" key="1">
    <source>
        <dbReference type="EMBL" id="KAI3821798.1"/>
    </source>
</evidence>
<evidence type="ECO:0000313" key="2">
    <source>
        <dbReference type="Proteomes" id="UP001056120"/>
    </source>
</evidence>
<reference evidence="2" key="1">
    <citation type="journal article" date="2022" name="Mol. Ecol. Resour.">
        <title>The genomes of chicory, endive, great burdock and yacon provide insights into Asteraceae palaeo-polyploidization history and plant inulin production.</title>
        <authorList>
            <person name="Fan W."/>
            <person name="Wang S."/>
            <person name="Wang H."/>
            <person name="Wang A."/>
            <person name="Jiang F."/>
            <person name="Liu H."/>
            <person name="Zhao H."/>
            <person name="Xu D."/>
            <person name="Zhang Y."/>
        </authorList>
    </citation>
    <scope>NUCLEOTIDE SEQUENCE [LARGE SCALE GENOMIC DNA]</scope>
    <source>
        <strain evidence="2">cv. Yunnan</strain>
    </source>
</reference>